<evidence type="ECO:0000313" key="1">
    <source>
        <dbReference type="EMBL" id="CCO22126.1"/>
    </source>
</evidence>
<sequence length="65" mass="7860">MFYFSATFSTRLHIYEYLKNNAGEMDIHKPEYRNVDASKKPDIYRKILFEIKNHRQDCEETGRSI</sequence>
<keyword evidence="2" id="KW-1185">Reference proteome</keyword>
<accession>L0R970</accession>
<reference evidence="1 2" key="1">
    <citation type="submission" date="2012-10" db="EMBL/GenBank/DDBJ databases">
        <authorList>
            <person name="Genoscope - CEA"/>
        </authorList>
    </citation>
    <scope>NUCLEOTIDE SEQUENCE [LARGE SCALE GENOMIC DNA]</scope>
    <source>
        <strain evidence="2">AM13 / DSM 14728</strain>
    </source>
</reference>
<gene>
    <name evidence="1" type="ORF">DESAM_10145</name>
</gene>
<dbReference type="HOGENOM" id="CLU_2842607_0_0_7"/>
<evidence type="ECO:0000313" key="2">
    <source>
        <dbReference type="Proteomes" id="UP000010808"/>
    </source>
</evidence>
<dbReference type="PATRIC" id="fig|1121451.3.peg.133"/>
<proteinExistence type="predicted"/>
<organism evidence="1 2">
    <name type="scientific">Maridesulfovibrio hydrothermalis AM13 = DSM 14728</name>
    <dbReference type="NCBI Taxonomy" id="1121451"/>
    <lineage>
        <taxon>Bacteria</taxon>
        <taxon>Pseudomonadati</taxon>
        <taxon>Thermodesulfobacteriota</taxon>
        <taxon>Desulfovibrionia</taxon>
        <taxon>Desulfovibrionales</taxon>
        <taxon>Desulfovibrionaceae</taxon>
        <taxon>Maridesulfovibrio</taxon>
    </lineage>
</organism>
<protein>
    <submittedName>
        <fullName evidence="1">Uncharacterized protein</fullName>
    </submittedName>
</protein>
<dbReference type="STRING" id="1121451.DESAM_10145"/>
<dbReference type="EMBL" id="FO203522">
    <property type="protein sequence ID" value="CCO22126.1"/>
    <property type="molecule type" value="Genomic_DNA"/>
</dbReference>
<dbReference type="AlphaFoldDB" id="L0R970"/>
<name>L0R970_9BACT</name>
<dbReference type="Proteomes" id="UP000010808">
    <property type="component" value="Chromosome"/>
</dbReference>
<dbReference type="KEGG" id="dhy:DESAM_10145"/>